<comment type="catalytic activity">
    <reaction evidence="1">
        <text>ATP + protein L-histidine = ADP + protein N-phospho-L-histidine.</text>
        <dbReference type="EC" id="2.7.13.3"/>
    </reaction>
</comment>
<keyword evidence="6 9" id="KW-0418">Kinase</keyword>
<dbReference type="InterPro" id="IPR013655">
    <property type="entry name" value="PAS_fold_3"/>
</dbReference>
<dbReference type="EC" id="2.7.13.3" evidence="2"/>
<dbReference type="Gene3D" id="3.30.565.10">
    <property type="entry name" value="Histidine kinase-like ATPase, C-terminal domain"/>
    <property type="match status" value="1"/>
</dbReference>
<dbReference type="Proteomes" id="UP001404104">
    <property type="component" value="Unassembled WGS sequence"/>
</dbReference>
<dbReference type="Gene3D" id="3.30.450.20">
    <property type="entry name" value="PAS domain"/>
    <property type="match status" value="2"/>
</dbReference>
<feature type="domain" description="Signal transduction histidine kinase HWE region" evidence="8">
    <location>
        <begin position="150"/>
        <end position="237"/>
    </location>
</feature>
<protein>
    <recommendedName>
        <fullName evidence="2">histidine kinase</fullName>
        <ecNumber evidence="2">2.7.13.3</ecNumber>
    </recommendedName>
</protein>
<dbReference type="GO" id="GO:0016301">
    <property type="term" value="F:kinase activity"/>
    <property type="evidence" value="ECO:0007669"/>
    <property type="project" value="UniProtKB-KW"/>
</dbReference>
<dbReference type="InterPro" id="IPR035965">
    <property type="entry name" value="PAS-like_dom_sf"/>
</dbReference>
<accession>A0ABU9XS00</accession>
<dbReference type="InterPro" id="IPR011102">
    <property type="entry name" value="Sig_transdc_His_kinase_HWE"/>
</dbReference>
<dbReference type="Pfam" id="PF07536">
    <property type="entry name" value="HWE_HK"/>
    <property type="match status" value="1"/>
</dbReference>
<evidence type="ECO:0000259" key="8">
    <source>
        <dbReference type="SMART" id="SM00911"/>
    </source>
</evidence>
<gene>
    <name evidence="9" type="ORF">ABC969_07555</name>
</gene>
<evidence type="ECO:0000256" key="6">
    <source>
        <dbReference type="ARBA" id="ARBA00022777"/>
    </source>
</evidence>
<dbReference type="RefSeq" id="WP_345864070.1">
    <property type="nucleotide sequence ID" value="NZ_JBDIMF010000002.1"/>
</dbReference>
<dbReference type="SUPFAM" id="SSF55874">
    <property type="entry name" value="ATPase domain of HSP90 chaperone/DNA topoisomerase II/histidine kinase"/>
    <property type="match status" value="1"/>
</dbReference>
<dbReference type="PANTHER" id="PTHR41523">
    <property type="entry name" value="TWO-COMPONENT SYSTEM SENSOR PROTEIN"/>
    <property type="match status" value="1"/>
</dbReference>
<comment type="caution">
    <text evidence="9">The sequence shown here is derived from an EMBL/GenBank/DDBJ whole genome shotgun (WGS) entry which is preliminary data.</text>
</comment>
<keyword evidence="3" id="KW-0597">Phosphoprotein</keyword>
<dbReference type="PANTHER" id="PTHR41523:SF8">
    <property type="entry name" value="ETHYLENE RESPONSE SENSOR PROTEIN"/>
    <property type="match status" value="1"/>
</dbReference>
<dbReference type="SUPFAM" id="SSF55785">
    <property type="entry name" value="PYP-like sensor domain (PAS domain)"/>
    <property type="match status" value="1"/>
</dbReference>
<evidence type="ECO:0000256" key="1">
    <source>
        <dbReference type="ARBA" id="ARBA00000085"/>
    </source>
</evidence>
<evidence type="ECO:0000256" key="2">
    <source>
        <dbReference type="ARBA" id="ARBA00012438"/>
    </source>
</evidence>
<evidence type="ECO:0000256" key="4">
    <source>
        <dbReference type="ARBA" id="ARBA00022679"/>
    </source>
</evidence>
<name>A0ABU9XS00_9SPHN</name>
<reference evidence="9 10" key="1">
    <citation type="submission" date="2024-05" db="EMBL/GenBank/DDBJ databases">
        <authorList>
            <person name="Liu Q."/>
            <person name="Xin Y.-H."/>
        </authorList>
    </citation>
    <scope>NUCLEOTIDE SEQUENCE [LARGE SCALE GENOMIC DNA]</scope>
    <source>
        <strain evidence="9 10">CGMCC 1.15349</strain>
    </source>
</reference>
<organism evidence="9 10">
    <name type="scientific">Sphingomonas qilianensis</name>
    <dbReference type="NCBI Taxonomy" id="1736690"/>
    <lineage>
        <taxon>Bacteria</taxon>
        <taxon>Pseudomonadati</taxon>
        <taxon>Pseudomonadota</taxon>
        <taxon>Alphaproteobacteria</taxon>
        <taxon>Sphingomonadales</taxon>
        <taxon>Sphingomonadaceae</taxon>
        <taxon>Sphingomonas</taxon>
    </lineage>
</organism>
<dbReference type="Pfam" id="PF08447">
    <property type="entry name" value="PAS_3"/>
    <property type="match status" value="1"/>
</dbReference>
<proteinExistence type="predicted"/>
<keyword evidence="4" id="KW-0808">Transferase</keyword>
<evidence type="ECO:0000256" key="7">
    <source>
        <dbReference type="ARBA" id="ARBA00022840"/>
    </source>
</evidence>
<keyword evidence="10" id="KW-1185">Reference proteome</keyword>
<dbReference type="EMBL" id="JBDIMF010000002">
    <property type="protein sequence ID" value="MEN2786272.1"/>
    <property type="molecule type" value="Genomic_DNA"/>
</dbReference>
<keyword evidence="7" id="KW-0067">ATP-binding</keyword>
<dbReference type="InterPro" id="IPR036890">
    <property type="entry name" value="HATPase_C_sf"/>
</dbReference>
<evidence type="ECO:0000313" key="10">
    <source>
        <dbReference type="Proteomes" id="UP001404104"/>
    </source>
</evidence>
<keyword evidence="5" id="KW-0547">Nucleotide-binding</keyword>
<evidence type="ECO:0000256" key="5">
    <source>
        <dbReference type="ARBA" id="ARBA00022741"/>
    </source>
</evidence>
<evidence type="ECO:0000256" key="3">
    <source>
        <dbReference type="ARBA" id="ARBA00022553"/>
    </source>
</evidence>
<sequence length="343" mass="36960">MQVKDEKGNDVTTELPKGHEWDQEHLWLAVNAAGVALWAWNVDTDLLTMDARGFELWGMPWSDNVTFEELSAHIHPSDRDRVRAAFAATRAVLGDYETDFRILIGDEVRWIAARGKGEDAGIVGRTMFGVFLDVTGRKQAEEGNELLAGEMSHRVKNLLAIASGLTAITSRSSPNSEDMARELIGRLTALGRAHDLVRPTSAGEDAAALLGDLLSILLAPYDDLGAFKGRIRVAVERTAVGESAATGMALVIHELATNSMKYGALSQPTGTLDVTSVAEPDHIVLTWVERGGPTVEAPSSPTGFGSQLVKRSVSGQLGGSIDYDWSDGGLIVTLRVKRARLGF</sequence>
<evidence type="ECO:0000313" key="9">
    <source>
        <dbReference type="EMBL" id="MEN2786272.1"/>
    </source>
</evidence>
<dbReference type="SMART" id="SM00911">
    <property type="entry name" value="HWE_HK"/>
    <property type="match status" value="1"/>
</dbReference>